<evidence type="ECO:0000313" key="3">
    <source>
        <dbReference type="Proteomes" id="UP000887564"/>
    </source>
</evidence>
<accession>A0A914RCJ6</accession>
<dbReference type="SUPFAM" id="SSF52833">
    <property type="entry name" value="Thioredoxin-like"/>
    <property type="match status" value="1"/>
</dbReference>
<dbReference type="Proteomes" id="UP000887564">
    <property type="component" value="Unplaced"/>
</dbReference>
<keyword evidence="1" id="KW-0732">Signal</keyword>
<dbReference type="PANTHER" id="PTHR44303:SF2">
    <property type="entry name" value="DNAJ HOMOLOG SUBFAMILY C MEMBER 16"/>
    <property type="match status" value="1"/>
</dbReference>
<keyword evidence="3" id="KW-1185">Reference proteome</keyword>
<dbReference type="SUPFAM" id="SSF46565">
    <property type="entry name" value="Chaperone J-domain"/>
    <property type="match status" value="1"/>
</dbReference>
<proteinExistence type="predicted"/>
<dbReference type="AlphaFoldDB" id="A0A914RCJ6"/>
<dbReference type="InterPro" id="IPR036869">
    <property type="entry name" value="J_dom_sf"/>
</dbReference>
<dbReference type="PROSITE" id="PS50076">
    <property type="entry name" value="DNAJ_2"/>
    <property type="match status" value="1"/>
</dbReference>
<dbReference type="PRINTS" id="PR00625">
    <property type="entry name" value="JDOMAIN"/>
</dbReference>
<dbReference type="WBParaSite" id="PEQ_0000422301-mRNA-1">
    <property type="protein sequence ID" value="PEQ_0000422301-mRNA-1"/>
    <property type="gene ID" value="PEQ_0000422301"/>
</dbReference>
<feature type="chain" id="PRO_5037125567" evidence="1">
    <location>
        <begin position="20"/>
        <end position="324"/>
    </location>
</feature>
<protein>
    <submittedName>
        <fullName evidence="4">J domain-containing protein</fullName>
    </submittedName>
</protein>
<dbReference type="SMART" id="SM00271">
    <property type="entry name" value="DnaJ"/>
    <property type="match status" value="1"/>
</dbReference>
<evidence type="ECO:0000256" key="1">
    <source>
        <dbReference type="SAM" id="SignalP"/>
    </source>
</evidence>
<feature type="domain" description="J" evidence="2">
    <location>
        <begin position="22"/>
        <end position="90"/>
    </location>
</feature>
<dbReference type="Gene3D" id="3.40.30.10">
    <property type="entry name" value="Glutaredoxin"/>
    <property type="match status" value="1"/>
</dbReference>
<dbReference type="Gene3D" id="1.10.287.110">
    <property type="entry name" value="DnaJ domain"/>
    <property type="match status" value="1"/>
</dbReference>
<reference evidence="4" key="1">
    <citation type="submission" date="2022-11" db="UniProtKB">
        <authorList>
            <consortium name="WormBaseParasite"/>
        </authorList>
    </citation>
    <scope>IDENTIFICATION</scope>
</reference>
<name>A0A914RCJ6_PAREQ</name>
<sequence length="324" mass="37459">MRHIYFVLNVLIVVAIIFANEDPYSTLGLSKKATMKEIKRAYKNLAKEWHPDKNDSPKAHEKFMAITRAYEFGFGFGGFDNGNSFFQKHRISMRMFSHTLLEKSFAQPMIVFAYSGYCQLCFRLEPIWQSIVEDLEPLDECLIAGYGIGTVNAITDGNLLEKLRVSRLPSIVVVVEGRVIHYRGSMHPLSEKSVRVFARDVIPNTFLYKINNHDGLRRFIDQWKSYNKISILIFGTKEDPRIRYMLTSMKYATFARFAYVYLNENNDEVLKMRDALGIHCSNCDNILIFNDFPEVNSFQLRGFTSSFGILSETVVARYTARFVH</sequence>
<dbReference type="InterPro" id="IPR052448">
    <property type="entry name" value="DnaJ_C16_autophagy_reg"/>
</dbReference>
<organism evidence="3 4">
    <name type="scientific">Parascaris equorum</name>
    <name type="common">Equine roundworm</name>
    <dbReference type="NCBI Taxonomy" id="6256"/>
    <lineage>
        <taxon>Eukaryota</taxon>
        <taxon>Metazoa</taxon>
        <taxon>Ecdysozoa</taxon>
        <taxon>Nematoda</taxon>
        <taxon>Chromadorea</taxon>
        <taxon>Rhabditida</taxon>
        <taxon>Spirurina</taxon>
        <taxon>Ascaridomorpha</taxon>
        <taxon>Ascaridoidea</taxon>
        <taxon>Ascarididae</taxon>
        <taxon>Parascaris</taxon>
    </lineage>
</organism>
<dbReference type="Pfam" id="PF00226">
    <property type="entry name" value="DnaJ"/>
    <property type="match status" value="1"/>
</dbReference>
<dbReference type="CDD" id="cd06257">
    <property type="entry name" value="DnaJ"/>
    <property type="match status" value="1"/>
</dbReference>
<dbReference type="InterPro" id="IPR001623">
    <property type="entry name" value="DnaJ_domain"/>
</dbReference>
<dbReference type="InterPro" id="IPR036249">
    <property type="entry name" value="Thioredoxin-like_sf"/>
</dbReference>
<dbReference type="PANTHER" id="PTHR44303">
    <property type="entry name" value="DNAJ HOMOLOG SUBFAMILY C MEMBER 16"/>
    <property type="match status" value="1"/>
</dbReference>
<feature type="signal peptide" evidence="1">
    <location>
        <begin position="1"/>
        <end position="19"/>
    </location>
</feature>
<evidence type="ECO:0000313" key="4">
    <source>
        <dbReference type="WBParaSite" id="PEQ_0000422301-mRNA-1"/>
    </source>
</evidence>
<evidence type="ECO:0000259" key="2">
    <source>
        <dbReference type="PROSITE" id="PS50076"/>
    </source>
</evidence>